<dbReference type="InterPro" id="IPR037143">
    <property type="entry name" value="4-PPantetheinyl_Trfase_dom_sf"/>
</dbReference>
<dbReference type="InterPro" id="IPR008278">
    <property type="entry name" value="4-PPantetheinyl_Trfase_dom"/>
</dbReference>
<protein>
    <submittedName>
        <fullName evidence="5">4'-phosphopantetheinyl transferase</fullName>
        <ecNumber evidence="5">2.7.8.-</ecNumber>
    </submittedName>
</protein>
<evidence type="ECO:0000256" key="1">
    <source>
        <dbReference type="ARBA" id="ARBA00010990"/>
    </source>
</evidence>
<gene>
    <name evidence="5" type="ORF">J2S13_001507</name>
</gene>
<dbReference type="PANTHER" id="PTHR12215">
    <property type="entry name" value="PHOSPHOPANTETHEINE TRANSFERASE"/>
    <property type="match status" value="1"/>
</dbReference>
<dbReference type="GO" id="GO:0000287">
    <property type="term" value="F:magnesium ion binding"/>
    <property type="evidence" value="ECO:0007669"/>
    <property type="project" value="InterPro"/>
</dbReference>
<name>A0AAJ1SYF9_9BACI</name>
<dbReference type="EMBL" id="JAUSUC010000014">
    <property type="protein sequence ID" value="MDQ0215108.1"/>
    <property type="molecule type" value="Genomic_DNA"/>
</dbReference>
<dbReference type="GO" id="GO:0019878">
    <property type="term" value="P:lysine biosynthetic process via aminoadipic acid"/>
    <property type="evidence" value="ECO:0007669"/>
    <property type="project" value="TreeGrafter"/>
</dbReference>
<dbReference type="SUPFAM" id="SSF56214">
    <property type="entry name" value="4'-phosphopantetheinyl transferase"/>
    <property type="match status" value="2"/>
</dbReference>
<keyword evidence="2 5" id="KW-0808">Transferase</keyword>
<dbReference type="Gene3D" id="3.90.470.20">
    <property type="entry name" value="4'-phosphopantetheinyl transferase domain"/>
    <property type="match status" value="2"/>
</dbReference>
<dbReference type="GO" id="GO:0008897">
    <property type="term" value="F:holo-[acyl-carrier-protein] synthase activity"/>
    <property type="evidence" value="ECO:0007669"/>
    <property type="project" value="InterPro"/>
</dbReference>
<reference evidence="5" key="1">
    <citation type="submission" date="2023-07" db="EMBL/GenBank/DDBJ databases">
        <title>Genomic Encyclopedia of Type Strains, Phase IV (KMG-IV): sequencing the most valuable type-strain genomes for metagenomic binning, comparative biology and taxonomic classification.</title>
        <authorList>
            <person name="Goeker M."/>
        </authorList>
    </citation>
    <scope>NUCLEOTIDE SEQUENCE</scope>
    <source>
        <strain evidence="5">DSM 23947</strain>
    </source>
</reference>
<comment type="caution">
    <text evidence="5">The sequence shown here is derived from an EMBL/GenBank/DDBJ whole genome shotgun (WGS) entry which is preliminary data.</text>
</comment>
<dbReference type="InterPro" id="IPR050559">
    <property type="entry name" value="P-Pant_transferase_sf"/>
</dbReference>
<keyword evidence="6" id="KW-1185">Reference proteome</keyword>
<dbReference type="Proteomes" id="UP001237207">
    <property type="component" value="Unassembled WGS sequence"/>
</dbReference>
<dbReference type="Pfam" id="PF22624">
    <property type="entry name" value="AASDHPPT_N"/>
    <property type="match status" value="1"/>
</dbReference>
<organism evidence="5 6">
    <name type="scientific">Oikeobacillus pervagus</name>
    <dbReference type="NCBI Taxonomy" id="1325931"/>
    <lineage>
        <taxon>Bacteria</taxon>
        <taxon>Bacillati</taxon>
        <taxon>Bacillota</taxon>
        <taxon>Bacilli</taxon>
        <taxon>Bacillales</taxon>
        <taxon>Bacillaceae</taxon>
        <taxon>Oikeobacillus</taxon>
    </lineage>
</organism>
<dbReference type="Pfam" id="PF01648">
    <property type="entry name" value="ACPS"/>
    <property type="match status" value="1"/>
</dbReference>
<evidence type="ECO:0000259" key="3">
    <source>
        <dbReference type="Pfam" id="PF01648"/>
    </source>
</evidence>
<comment type="similarity">
    <text evidence="1">Belongs to the P-Pant transferase superfamily. Gsp/Sfp/HetI/AcpT family.</text>
</comment>
<accession>A0AAJ1SYF9</accession>
<dbReference type="AlphaFoldDB" id="A0AAJ1SYF9"/>
<dbReference type="InterPro" id="IPR055066">
    <property type="entry name" value="AASDHPPT_N"/>
</dbReference>
<proteinExistence type="inferred from homology"/>
<dbReference type="EC" id="2.7.8.-" evidence="5"/>
<dbReference type="GO" id="GO:0005829">
    <property type="term" value="C:cytosol"/>
    <property type="evidence" value="ECO:0007669"/>
    <property type="project" value="TreeGrafter"/>
</dbReference>
<evidence type="ECO:0000259" key="4">
    <source>
        <dbReference type="Pfam" id="PF22624"/>
    </source>
</evidence>
<feature type="domain" description="4'-phosphopantetheinyl transferase N-terminal" evidence="4">
    <location>
        <begin position="15"/>
        <end position="95"/>
    </location>
</feature>
<sequence length="243" mass="28845">MLGIYALKIPENLHSEEYEFLTKLLQNNSKFRIKRMLNTKDQYLSLFGELLSKLILCEYYNCRIQEINFEINKYGKPYINNDLFFNISHSENFLIFGYSKKMIGIDIEQINSEEDLSEYNIFNQKEQQYLTSSIDYYLQWTLKESWLKCIGVGLLINPKEFSILNINGRYTLEIDDSVNIEKDLSLEIFPYEYQFSTLKIDNFIISICIKDSTSRKIDLTKSIIEIEVDDLLKRIKNSLLKYD</sequence>
<evidence type="ECO:0000313" key="6">
    <source>
        <dbReference type="Proteomes" id="UP001237207"/>
    </source>
</evidence>
<evidence type="ECO:0000313" key="5">
    <source>
        <dbReference type="EMBL" id="MDQ0215108.1"/>
    </source>
</evidence>
<evidence type="ECO:0000256" key="2">
    <source>
        <dbReference type="ARBA" id="ARBA00022679"/>
    </source>
</evidence>
<dbReference type="PANTHER" id="PTHR12215:SF10">
    <property type="entry name" value="L-AMINOADIPATE-SEMIALDEHYDE DEHYDROGENASE-PHOSPHOPANTETHEINYL TRANSFERASE"/>
    <property type="match status" value="1"/>
</dbReference>
<dbReference type="RefSeq" id="WP_307257102.1">
    <property type="nucleotide sequence ID" value="NZ_JAUSUC010000014.1"/>
</dbReference>
<feature type="domain" description="4'-phosphopantetheinyl transferase" evidence="3">
    <location>
        <begin position="103"/>
        <end position="208"/>
    </location>
</feature>